<keyword evidence="2" id="KW-0238">DNA-binding</keyword>
<dbReference type="InterPro" id="IPR016032">
    <property type="entry name" value="Sig_transdc_resp-reg_C-effctor"/>
</dbReference>
<dbReference type="Pfam" id="PF00196">
    <property type="entry name" value="GerE"/>
    <property type="match status" value="1"/>
</dbReference>
<dbReference type="GO" id="GO:0003677">
    <property type="term" value="F:DNA binding"/>
    <property type="evidence" value="ECO:0007669"/>
    <property type="project" value="UniProtKB-KW"/>
</dbReference>
<dbReference type="SMART" id="SM00421">
    <property type="entry name" value="HTH_LUXR"/>
    <property type="match status" value="1"/>
</dbReference>
<evidence type="ECO:0000313" key="3">
    <source>
        <dbReference type="Proteomes" id="UP000198728"/>
    </source>
</evidence>
<dbReference type="Gene3D" id="1.10.10.10">
    <property type="entry name" value="Winged helix-like DNA-binding domain superfamily/Winged helix DNA-binding domain"/>
    <property type="match status" value="1"/>
</dbReference>
<evidence type="ECO:0000259" key="1">
    <source>
        <dbReference type="SMART" id="SM00421"/>
    </source>
</evidence>
<evidence type="ECO:0000313" key="2">
    <source>
        <dbReference type="EMBL" id="SFB70648.1"/>
    </source>
</evidence>
<reference evidence="2 3" key="1">
    <citation type="submission" date="2016-10" db="EMBL/GenBank/DDBJ databases">
        <authorList>
            <person name="de Groot N.N."/>
        </authorList>
    </citation>
    <scope>NUCLEOTIDE SEQUENCE [LARGE SCALE GENOMIC DNA]</scope>
    <source>
        <strain evidence="2 3">DSM 19548</strain>
    </source>
</reference>
<gene>
    <name evidence="2" type="ORF">SAMN04488094_10133</name>
</gene>
<dbReference type="Proteomes" id="UP000198728">
    <property type="component" value="Unassembled WGS sequence"/>
</dbReference>
<feature type="domain" description="HTH luxR-type" evidence="1">
    <location>
        <begin position="64"/>
        <end position="121"/>
    </location>
</feature>
<dbReference type="AlphaFoldDB" id="A0A1I1DC36"/>
<dbReference type="STRING" id="441112.SAMN04488094_10133"/>
<sequence length="164" mass="17985">MTDGTGNTAETVALEAAVYALSEKLDAIDARLERMDAKLERMLGLYDAIGIIAAGVPPRLVAALYAMTPAEHVALQMVLDNRSNREISVCLDVPEAQVKTWIDSMIAKLGVKDRRDIRALMYPVMAKVPAADYIRASGGIPKDWNDKYGVGGIPDPFRRIYHPD</sequence>
<dbReference type="GO" id="GO:0006355">
    <property type="term" value="P:regulation of DNA-templated transcription"/>
    <property type="evidence" value="ECO:0007669"/>
    <property type="project" value="InterPro"/>
</dbReference>
<dbReference type="EMBL" id="FOLG01000001">
    <property type="protein sequence ID" value="SFB70648.1"/>
    <property type="molecule type" value="Genomic_DNA"/>
</dbReference>
<organism evidence="2 3">
    <name type="scientific">Tropicimonas isoalkanivorans</name>
    <dbReference type="NCBI Taxonomy" id="441112"/>
    <lineage>
        <taxon>Bacteria</taxon>
        <taxon>Pseudomonadati</taxon>
        <taxon>Pseudomonadota</taxon>
        <taxon>Alphaproteobacteria</taxon>
        <taxon>Rhodobacterales</taxon>
        <taxon>Roseobacteraceae</taxon>
        <taxon>Tropicimonas</taxon>
    </lineage>
</organism>
<protein>
    <submittedName>
        <fullName evidence="2">DNA-binding transcriptional regulator, CsgD family</fullName>
    </submittedName>
</protein>
<dbReference type="OrthoDB" id="7854871at2"/>
<name>A0A1I1DC36_9RHOB</name>
<dbReference type="RefSeq" id="WP_093358297.1">
    <property type="nucleotide sequence ID" value="NZ_FOLG01000001.1"/>
</dbReference>
<dbReference type="InterPro" id="IPR036388">
    <property type="entry name" value="WH-like_DNA-bd_sf"/>
</dbReference>
<dbReference type="SUPFAM" id="SSF46894">
    <property type="entry name" value="C-terminal effector domain of the bipartite response regulators"/>
    <property type="match status" value="1"/>
</dbReference>
<keyword evidence="3" id="KW-1185">Reference proteome</keyword>
<proteinExistence type="predicted"/>
<accession>A0A1I1DC36</accession>
<dbReference type="InterPro" id="IPR000792">
    <property type="entry name" value="Tscrpt_reg_LuxR_C"/>
</dbReference>